<dbReference type="EMBL" id="CGIH01000009">
    <property type="protein sequence ID" value="CFX15565.1"/>
    <property type="molecule type" value="Genomic_DNA"/>
</dbReference>
<evidence type="ECO:0000256" key="1">
    <source>
        <dbReference type="ARBA" id="ARBA00023125"/>
    </source>
</evidence>
<accession>A0A0E3W2R4</accession>
<evidence type="ECO:0000313" key="4">
    <source>
        <dbReference type="Proteomes" id="UP000045545"/>
    </source>
</evidence>
<dbReference type="PANTHER" id="PTHR46558">
    <property type="entry name" value="TRACRIPTIONAL REGULATORY PROTEIN-RELATED-RELATED"/>
    <property type="match status" value="1"/>
</dbReference>
<dbReference type="PANTHER" id="PTHR46558:SF4">
    <property type="entry name" value="DNA-BIDING PHAGE PROTEIN"/>
    <property type="match status" value="1"/>
</dbReference>
<reference evidence="3 4" key="1">
    <citation type="submission" date="2015-03" db="EMBL/GenBank/DDBJ databases">
        <authorList>
            <person name="Murphy D."/>
        </authorList>
    </citation>
    <scope>NUCLEOTIDE SEQUENCE [LARGE SCALE GENOMIC DNA]</scope>
    <source>
        <strain evidence="3 4">OL-4</strain>
    </source>
</reference>
<proteinExistence type="predicted"/>
<dbReference type="PROSITE" id="PS50943">
    <property type="entry name" value="HTH_CROC1"/>
    <property type="match status" value="1"/>
</dbReference>
<name>A0A0E3W2R4_9FIRM</name>
<feature type="domain" description="HTH cro/C1-type" evidence="2">
    <location>
        <begin position="5"/>
        <end position="59"/>
    </location>
</feature>
<dbReference type="Pfam" id="PF01381">
    <property type="entry name" value="HTH_3"/>
    <property type="match status" value="1"/>
</dbReference>
<dbReference type="STRING" id="690567.640"/>
<keyword evidence="1" id="KW-0238">DNA-binding</keyword>
<gene>
    <name evidence="3" type="ORF">640</name>
</gene>
<dbReference type="Gene3D" id="1.10.260.40">
    <property type="entry name" value="lambda repressor-like DNA-binding domains"/>
    <property type="match status" value="1"/>
</dbReference>
<evidence type="ECO:0000313" key="3">
    <source>
        <dbReference type="EMBL" id="CFX15565.1"/>
    </source>
</evidence>
<dbReference type="AlphaFoldDB" id="A0A0E3W2R4"/>
<dbReference type="SMART" id="SM00530">
    <property type="entry name" value="HTH_XRE"/>
    <property type="match status" value="1"/>
</dbReference>
<dbReference type="InterPro" id="IPR010982">
    <property type="entry name" value="Lambda_DNA-bd_dom_sf"/>
</dbReference>
<keyword evidence="4" id="KW-1185">Reference proteome</keyword>
<dbReference type="RefSeq" id="WP_242847467.1">
    <property type="nucleotide sequence ID" value="NZ_CGIH01000009.1"/>
</dbReference>
<dbReference type="InterPro" id="IPR001387">
    <property type="entry name" value="Cro/C1-type_HTH"/>
</dbReference>
<dbReference type="GO" id="GO:0003677">
    <property type="term" value="F:DNA binding"/>
    <property type="evidence" value="ECO:0007669"/>
    <property type="project" value="UniProtKB-KW"/>
</dbReference>
<sequence length="70" mass="8174">MRINLIKLRNEKGYTQQEVADRLDISRRMYGSVETGRRNPSWEVIQRLEQFFGVPASELLAETDGSHHDK</sequence>
<evidence type="ECO:0000259" key="2">
    <source>
        <dbReference type="PROSITE" id="PS50943"/>
    </source>
</evidence>
<dbReference type="Proteomes" id="UP000045545">
    <property type="component" value="Unassembled WGS sequence"/>
</dbReference>
<dbReference type="SUPFAM" id="SSF47413">
    <property type="entry name" value="lambda repressor-like DNA-binding domains"/>
    <property type="match status" value="1"/>
</dbReference>
<protein>
    <submittedName>
        <fullName evidence="3">Cro/C1-type helix-turn-helix domain</fullName>
    </submittedName>
</protein>
<dbReference type="CDD" id="cd00093">
    <property type="entry name" value="HTH_XRE"/>
    <property type="match status" value="1"/>
</dbReference>
<organism evidence="3 4">
    <name type="scientific">Syntrophomonas zehnderi OL-4</name>
    <dbReference type="NCBI Taxonomy" id="690567"/>
    <lineage>
        <taxon>Bacteria</taxon>
        <taxon>Bacillati</taxon>
        <taxon>Bacillota</taxon>
        <taxon>Clostridia</taxon>
        <taxon>Eubacteriales</taxon>
        <taxon>Syntrophomonadaceae</taxon>
        <taxon>Syntrophomonas</taxon>
    </lineage>
</organism>